<gene>
    <name evidence="2" type="ORF">BN1095_1300124</name>
</gene>
<reference evidence="2" key="1">
    <citation type="submission" date="2014-07" db="EMBL/GenBank/DDBJ databases">
        <authorList>
            <person name="Monot Marc"/>
        </authorList>
    </citation>
    <scope>NUCLEOTIDE SEQUENCE</scope>
    <source>
        <strain evidence="2">7032989</strain>
    </source>
</reference>
<name>A0A069AQJ9_CLODI</name>
<proteinExistence type="predicted"/>
<dbReference type="InterPro" id="IPR055650">
    <property type="entry name" value="DUF7226"/>
</dbReference>
<evidence type="ECO:0000259" key="1">
    <source>
        <dbReference type="Pfam" id="PF23871"/>
    </source>
</evidence>
<feature type="domain" description="DUF7226" evidence="1">
    <location>
        <begin position="1"/>
        <end position="33"/>
    </location>
</feature>
<evidence type="ECO:0000313" key="2">
    <source>
        <dbReference type="EMBL" id="CDS93279.1"/>
    </source>
</evidence>
<protein>
    <recommendedName>
        <fullName evidence="1">DUF7226 domain-containing protein</fullName>
    </recommendedName>
</protein>
<dbReference type="EMBL" id="LK932773">
    <property type="protein sequence ID" value="CDS93279.1"/>
    <property type="molecule type" value="Genomic_DNA"/>
</dbReference>
<dbReference type="AlphaFoldDB" id="A0A069AQJ9"/>
<organism evidence="2">
    <name type="scientific">Clostridioides difficile</name>
    <name type="common">Peptoclostridium difficile</name>
    <dbReference type="NCBI Taxonomy" id="1496"/>
    <lineage>
        <taxon>Bacteria</taxon>
        <taxon>Bacillati</taxon>
        <taxon>Bacillota</taxon>
        <taxon>Clostridia</taxon>
        <taxon>Peptostreptococcales</taxon>
        <taxon>Peptostreptococcaceae</taxon>
        <taxon>Clostridioides</taxon>
    </lineage>
</organism>
<accession>A0A069AQJ9</accession>
<dbReference type="Pfam" id="PF23871">
    <property type="entry name" value="DUF7226"/>
    <property type="match status" value="1"/>
</dbReference>
<sequence length="36" mass="4270">MKESYIHNVKSEVTMMRRSSTVISWTNWILSLVNID</sequence>